<accession>A0A4Y7II62</accession>
<evidence type="ECO:0000313" key="2">
    <source>
        <dbReference type="Proteomes" id="UP000316621"/>
    </source>
</evidence>
<protein>
    <recommendedName>
        <fullName evidence="3">Bet v I/Major latex protein domain-containing protein</fullName>
    </recommendedName>
</protein>
<dbReference type="Gramene" id="RZC47129">
    <property type="protein sequence ID" value="RZC47129"/>
    <property type="gene ID" value="C5167_040072"/>
</dbReference>
<reference evidence="1 2" key="1">
    <citation type="journal article" date="2018" name="Science">
        <title>The opium poppy genome and morphinan production.</title>
        <authorList>
            <person name="Guo L."/>
            <person name="Winzer T."/>
            <person name="Yang X."/>
            <person name="Li Y."/>
            <person name="Ning Z."/>
            <person name="He Z."/>
            <person name="Teodor R."/>
            <person name="Lu Y."/>
            <person name="Bowser T.A."/>
            <person name="Graham I.A."/>
            <person name="Ye K."/>
        </authorList>
    </citation>
    <scope>NUCLEOTIDE SEQUENCE [LARGE SCALE GENOMIC DNA]</scope>
    <source>
        <strain evidence="2">cv. HN1</strain>
        <tissue evidence="1">Leaves</tissue>
    </source>
</reference>
<dbReference type="Proteomes" id="UP000316621">
    <property type="component" value="Chromosome 1"/>
</dbReference>
<dbReference type="AlphaFoldDB" id="A0A4Y7II62"/>
<dbReference type="EMBL" id="CM010715">
    <property type="protein sequence ID" value="RZC47129.1"/>
    <property type="molecule type" value="Genomic_DNA"/>
</dbReference>
<name>A0A4Y7II62_PAPSO</name>
<gene>
    <name evidence="1" type="ORF">C5167_040072</name>
</gene>
<proteinExistence type="predicted"/>
<evidence type="ECO:0000313" key="1">
    <source>
        <dbReference type="EMBL" id="RZC47129.1"/>
    </source>
</evidence>
<keyword evidence="2" id="KW-1185">Reference proteome</keyword>
<sequence>MGVTLFIESFQVIEKDGDSSVVKSMVKYEVPDELAPNVSHLITPEDLLTRMRAGVKYALSLKK</sequence>
<organism evidence="1 2">
    <name type="scientific">Papaver somniferum</name>
    <name type="common">Opium poppy</name>
    <dbReference type="NCBI Taxonomy" id="3469"/>
    <lineage>
        <taxon>Eukaryota</taxon>
        <taxon>Viridiplantae</taxon>
        <taxon>Streptophyta</taxon>
        <taxon>Embryophyta</taxon>
        <taxon>Tracheophyta</taxon>
        <taxon>Spermatophyta</taxon>
        <taxon>Magnoliopsida</taxon>
        <taxon>Ranunculales</taxon>
        <taxon>Papaveraceae</taxon>
        <taxon>Papaveroideae</taxon>
        <taxon>Papaver</taxon>
    </lineage>
</organism>
<evidence type="ECO:0008006" key="3">
    <source>
        <dbReference type="Google" id="ProtNLM"/>
    </source>
</evidence>